<feature type="transmembrane region" description="Helical" evidence="6">
    <location>
        <begin position="135"/>
        <end position="158"/>
    </location>
</feature>
<evidence type="ECO:0000256" key="1">
    <source>
        <dbReference type="ARBA" id="ARBA00004651"/>
    </source>
</evidence>
<gene>
    <name evidence="7" type="ordered locus">Marme_2579</name>
</gene>
<proteinExistence type="predicted"/>
<evidence type="ECO:0000256" key="6">
    <source>
        <dbReference type="SAM" id="Phobius"/>
    </source>
</evidence>
<dbReference type="Pfam" id="PF03631">
    <property type="entry name" value="Virul_fac_BrkB"/>
    <property type="match status" value="1"/>
</dbReference>
<evidence type="ECO:0000313" key="7">
    <source>
        <dbReference type="EMBL" id="ADZ91811.1"/>
    </source>
</evidence>
<dbReference type="eggNOG" id="COG1295">
    <property type="taxonomic scope" value="Bacteria"/>
</dbReference>
<dbReference type="GO" id="GO:0005886">
    <property type="term" value="C:plasma membrane"/>
    <property type="evidence" value="ECO:0007669"/>
    <property type="project" value="UniProtKB-SubCell"/>
</dbReference>
<dbReference type="OrthoDB" id="9808671at2"/>
<evidence type="ECO:0000256" key="2">
    <source>
        <dbReference type="ARBA" id="ARBA00022475"/>
    </source>
</evidence>
<feature type="transmembrane region" description="Helical" evidence="6">
    <location>
        <begin position="207"/>
        <end position="230"/>
    </location>
</feature>
<dbReference type="AlphaFoldDB" id="F2JWP7"/>
<name>F2JWP7_MARM1</name>
<evidence type="ECO:0000256" key="4">
    <source>
        <dbReference type="ARBA" id="ARBA00022989"/>
    </source>
</evidence>
<feature type="transmembrane region" description="Helical" evidence="6">
    <location>
        <begin position="30"/>
        <end position="52"/>
    </location>
</feature>
<dbReference type="PATRIC" id="fig|717774.3.peg.2664"/>
<reference evidence="7 8" key="1">
    <citation type="journal article" date="2012" name="Stand. Genomic Sci.">
        <title>Complete genome sequence of the melanogenic marine bacterium Marinomonas mediterranea type strain (MMB-1(T)).</title>
        <authorList>
            <person name="Lucas-Elio P."/>
            <person name="Goodwin L."/>
            <person name="Woyke T."/>
            <person name="Pitluck S."/>
            <person name="Nolan M."/>
            <person name="Kyrpides N.C."/>
            <person name="Detter J.C."/>
            <person name="Copeland A."/>
            <person name="Teshima H."/>
            <person name="Bruce D."/>
            <person name="Detter C."/>
            <person name="Tapia R."/>
            <person name="Han S."/>
            <person name="Land M.L."/>
            <person name="Ivanova N."/>
            <person name="Mikhailova N."/>
            <person name="Johnston A.W."/>
            <person name="Sanchez-Amat A."/>
        </authorList>
    </citation>
    <scope>NUCLEOTIDE SEQUENCE [LARGE SCALE GENOMIC DNA]</scope>
    <source>
        <strain evidence="8">ATCC 700492 / JCM 21426 / NBRC 103028 / MMB-1</strain>
    </source>
</reference>
<dbReference type="InterPro" id="IPR017039">
    <property type="entry name" value="Virul_fac_BrkB"/>
</dbReference>
<dbReference type="PIRSF" id="PIRSF035875">
    <property type="entry name" value="RNase_BN"/>
    <property type="match status" value="1"/>
</dbReference>
<evidence type="ECO:0000256" key="5">
    <source>
        <dbReference type="ARBA" id="ARBA00023136"/>
    </source>
</evidence>
<evidence type="ECO:0000256" key="3">
    <source>
        <dbReference type="ARBA" id="ARBA00022692"/>
    </source>
</evidence>
<feature type="transmembrane region" description="Helical" evidence="6">
    <location>
        <begin position="178"/>
        <end position="195"/>
    </location>
</feature>
<evidence type="ECO:0000313" key="8">
    <source>
        <dbReference type="Proteomes" id="UP000001062"/>
    </source>
</evidence>
<feature type="transmembrane region" description="Helical" evidence="6">
    <location>
        <begin position="236"/>
        <end position="263"/>
    </location>
</feature>
<organism evidence="7 8">
    <name type="scientific">Marinomonas mediterranea (strain ATCC 700492 / JCM 21426 / NBRC 103028 / MMB-1)</name>
    <dbReference type="NCBI Taxonomy" id="717774"/>
    <lineage>
        <taxon>Bacteria</taxon>
        <taxon>Pseudomonadati</taxon>
        <taxon>Pseudomonadota</taxon>
        <taxon>Gammaproteobacteria</taxon>
        <taxon>Oceanospirillales</taxon>
        <taxon>Oceanospirillaceae</taxon>
        <taxon>Marinomonas</taxon>
    </lineage>
</organism>
<keyword evidence="5 6" id="KW-0472">Membrane</keyword>
<keyword evidence="4 6" id="KW-1133">Transmembrane helix</keyword>
<dbReference type="KEGG" id="mme:Marme_2579"/>
<dbReference type="PANTHER" id="PTHR30213">
    <property type="entry name" value="INNER MEMBRANE PROTEIN YHJD"/>
    <property type="match status" value="1"/>
</dbReference>
<dbReference type="NCBIfam" id="TIGR00765">
    <property type="entry name" value="yihY_not_rbn"/>
    <property type="match status" value="1"/>
</dbReference>
<keyword evidence="3 6" id="KW-0812">Transmembrane</keyword>
<dbReference type="Proteomes" id="UP000001062">
    <property type="component" value="Chromosome"/>
</dbReference>
<protein>
    <submittedName>
        <fullName evidence="7">Ribonuclease BN</fullName>
    </submittedName>
</protein>
<dbReference type="HOGENOM" id="CLU_032288_0_0_6"/>
<feature type="transmembrane region" description="Helical" evidence="6">
    <location>
        <begin position="95"/>
        <end position="114"/>
    </location>
</feature>
<keyword evidence="8" id="KW-1185">Reference proteome</keyword>
<accession>F2JWP7</accession>
<dbReference type="PANTHER" id="PTHR30213:SF0">
    <property type="entry name" value="UPF0761 MEMBRANE PROTEIN YIHY"/>
    <property type="match status" value="1"/>
</dbReference>
<keyword evidence="2" id="KW-1003">Cell membrane</keyword>
<dbReference type="EMBL" id="CP002583">
    <property type="protein sequence ID" value="ADZ91811.1"/>
    <property type="molecule type" value="Genomic_DNA"/>
</dbReference>
<comment type="subcellular location">
    <subcellularLocation>
        <location evidence="1">Cell membrane</location>
        <topology evidence="1">Multi-pass membrane protein</topology>
    </subcellularLocation>
</comment>
<sequence>MHALDIRSHLINIMKESVKRFNNSATSQKAAQLTLASLLAAVPIITIIFGILSLTPALSSLESTLIGFIESNLAPGSSNEVITYLLSFSDQAKNLSLAGFATLLLTALLLLNSFENSVQSIWGIHDKRSIKDKLLTYWAILTLGPILLAASLSLYGTLISYQLAGIELSQFIDKLFDIGKFLIYTFMLLLLNYLAPNTNSSIKLSLICSAIGAFSLILLNTLFANFAQFFANYQVIYGAFAALPIFLVWLQASWVIVLATICLNATLHEYRQSQ</sequence>
<dbReference type="STRING" id="717774.Marme_2579"/>